<dbReference type="AlphaFoldDB" id="A0A7C4EIW3"/>
<comment type="caution">
    <text evidence="1">The sequence shown here is derived from an EMBL/GenBank/DDBJ whole genome shotgun (WGS) entry which is preliminary data.</text>
</comment>
<dbReference type="EMBL" id="DSRP01000340">
    <property type="protein sequence ID" value="HGG92271.1"/>
    <property type="molecule type" value="Genomic_DNA"/>
</dbReference>
<organism evidence="1">
    <name type="scientific">Fundidesulfovibrio putealis</name>
    <dbReference type="NCBI Taxonomy" id="270496"/>
    <lineage>
        <taxon>Bacteria</taxon>
        <taxon>Pseudomonadati</taxon>
        <taxon>Thermodesulfobacteriota</taxon>
        <taxon>Desulfovibrionia</taxon>
        <taxon>Desulfovibrionales</taxon>
        <taxon>Desulfovibrionaceae</taxon>
        <taxon>Fundidesulfovibrio</taxon>
    </lineage>
</organism>
<name>A0A7C4EIW3_9BACT</name>
<accession>A0A7C4EIW3</accession>
<reference evidence="1" key="1">
    <citation type="journal article" date="2020" name="mSystems">
        <title>Genome- and Community-Level Interaction Insights into Carbon Utilization and Element Cycling Functions of Hydrothermarchaeota in Hydrothermal Sediment.</title>
        <authorList>
            <person name="Zhou Z."/>
            <person name="Liu Y."/>
            <person name="Xu W."/>
            <person name="Pan J."/>
            <person name="Luo Z.H."/>
            <person name="Li M."/>
        </authorList>
    </citation>
    <scope>NUCLEOTIDE SEQUENCE [LARGE SCALE GENOMIC DNA]</scope>
    <source>
        <strain evidence="1">SpSt-413</strain>
    </source>
</reference>
<sequence>MADAPFALSEPLLVLHQAVISSLLRIDVPKPTLTEPWAALANSMQPGVALAWTYPELARDMAAKDRPDRSRAFKRLIDALSLPRGSIAFLPCCAASAPNDSAHTDFFQMLRIVRPGAVVFFGMEDSAALRSLRAQTIPGVSIATAPGPDELSSLADPDFSQLVHRLRTVAQDLRGGANP</sequence>
<protein>
    <submittedName>
        <fullName evidence="1">Uncharacterized protein</fullName>
    </submittedName>
</protein>
<gene>
    <name evidence="1" type="ORF">ENR59_04890</name>
</gene>
<evidence type="ECO:0000313" key="1">
    <source>
        <dbReference type="EMBL" id="HGG92271.1"/>
    </source>
</evidence>
<proteinExistence type="predicted"/>